<organism evidence="1 2">
    <name type="scientific">Candidatus Portnoybacteria bacterium CG11_big_fil_rev_8_21_14_0_20_44_10</name>
    <dbReference type="NCBI Taxonomy" id="1974818"/>
    <lineage>
        <taxon>Bacteria</taxon>
        <taxon>Candidatus Portnoyibacteriota</taxon>
    </lineage>
</organism>
<name>A0A2H0KQN9_9BACT</name>
<proteinExistence type="predicted"/>
<dbReference type="AlphaFoldDB" id="A0A2H0KQN9"/>
<dbReference type="PANTHER" id="PTHR40080">
    <property type="entry name" value="LMO1763 PROTEIN"/>
    <property type="match status" value="1"/>
</dbReference>
<dbReference type="NCBIfam" id="TIGR02531">
    <property type="entry name" value="yecD_yerC"/>
    <property type="match status" value="1"/>
</dbReference>
<dbReference type="Gene3D" id="1.10.1270.10">
    <property type="entry name" value="TrpR-like"/>
    <property type="match status" value="1"/>
</dbReference>
<dbReference type="EMBL" id="PCVN01000049">
    <property type="protein sequence ID" value="PIQ74470.1"/>
    <property type="molecule type" value="Genomic_DNA"/>
</dbReference>
<evidence type="ECO:0008006" key="3">
    <source>
        <dbReference type="Google" id="ProtNLM"/>
    </source>
</evidence>
<sequence>MAKFANPSKLAKADQEQLLILFCEAISKLRTPAEAANFLKDLLSSQEAEMLAKRLKTAKLLIEGKTYAKIGDTLRVSPVTISRVHEWLKLSGDGFRLVLQRVPESGSDNRESVREKMNVNSWRNIKRRYPSYFWPQLLLEETIKAADAQNKQRIIGAMRQMDKKSRLYKQLSKVFRQRC</sequence>
<reference evidence="1 2" key="1">
    <citation type="submission" date="2017-09" db="EMBL/GenBank/DDBJ databases">
        <title>Depth-based differentiation of microbial function through sediment-hosted aquifers and enrichment of novel symbionts in the deep terrestrial subsurface.</title>
        <authorList>
            <person name="Probst A.J."/>
            <person name="Ladd B."/>
            <person name="Jarett J.K."/>
            <person name="Geller-Mcgrath D.E."/>
            <person name="Sieber C.M."/>
            <person name="Emerson J.B."/>
            <person name="Anantharaman K."/>
            <person name="Thomas B.C."/>
            <person name="Malmstrom R."/>
            <person name="Stieglmeier M."/>
            <person name="Klingl A."/>
            <person name="Woyke T."/>
            <person name="Ryan C.M."/>
            <person name="Banfield J.F."/>
        </authorList>
    </citation>
    <scope>NUCLEOTIDE SEQUENCE [LARGE SCALE GENOMIC DNA]</scope>
    <source>
        <strain evidence="1">CG11_big_fil_rev_8_21_14_0_20_44_10</strain>
    </source>
</reference>
<gene>
    <name evidence="1" type="ORF">COV85_01905</name>
</gene>
<dbReference type="InterPro" id="IPR000831">
    <property type="entry name" value="Trp_repress"/>
</dbReference>
<dbReference type="PANTHER" id="PTHR40080:SF1">
    <property type="entry name" value="TRPR-LIKE PROTEIN YERC_YECD"/>
    <property type="match status" value="1"/>
</dbReference>
<dbReference type="InterPro" id="IPR013368">
    <property type="entry name" value="YecD_YerC"/>
</dbReference>
<evidence type="ECO:0000313" key="2">
    <source>
        <dbReference type="Proteomes" id="UP000231550"/>
    </source>
</evidence>
<dbReference type="InterPro" id="IPR010921">
    <property type="entry name" value="Trp_repressor/repl_initiator"/>
</dbReference>
<accession>A0A2H0KQN9</accession>
<dbReference type="GO" id="GO:0043565">
    <property type="term" value="F:sequence-specific DNA binding"/>
    <property type="evidence" value="ECO:0007669"/>
    <property type="project" value="InterPro"/>
</dbReference>
<comment type="caution">
    <text evidence="1">The sequence shown here is derived from an EMBL/GenBank/DDBJ whole genome shotgun (WGS) entry which is preliminary data.</text>
</comment>
<dbReference type="GO" id="GO:0003700">
    <property type="term" value="F:DNA-binding transcription factor activity"/>
    <property type="evidence" value="ECO:0007669"/>
    <property type="project" value="InterPro"/>
</dbReference>
<dbReference type="InterPro" id="IPR038116">
    <property type="entry name" value="TrpR-like_sf"/>
</dbReference>
<evidence type="ECO:0000313" key="1">
    <source>
        <dbReference type="EMBL" id="PIQ74470.1"/>
    </source>
</evidence>
<dbReference type="Proteomes" id="UP000231550">
    <property type="component" value="Unassembled WGS sequence"/>
</dbReference>
<dbReference type="SUPFAM" id="SSF48295">
    <property type="entry name" value="TrpR-like"/>
    <property type="match status" value="1"/>
</dbReference>
<dbReference type="Pfam" id="PF01371">
    <property type="entry name" value="Trp_repressor"/>
    <property type="match status" value="1"/>
</dbReference>
<protein>
    <recommendedName>
        <fullName evidence="3">TrpR like protein, YerC/YecD</fullName>
    </recommendedName>
</protein>